<dbReference type="Gene3D" id="1.20.140.150">
    <property type="match status" value="1"/>
</dbReference>
<dbReference type="RefSeq" id="XP_023685845.1">
    <property type="nucleotide sequence ID" value="XM_023830077.2"/>
</dbReference>
<evidence type="ECO:0000256" key="5">
    <source>
        <dbReference type="SAM" id="Phobius"/>
    </source>
</evidence>
<feature type="transmembrane region" description="Helical" evidence="5">
    <location>
        <begin position="56"/>
        <end position="78"/>
    </location>
</feature>
<feature type="transmembrane region" description="Helical" evidence="5">
    <location>
        <begin position="159"/>
        <end position="179"/>
    </location>
</feature>
<evidence type="ECO:0000256" key="1">
    <source>
        <dbReference type="ARBA" id="ARBA00004141"/>
    </source>
</evidence>
<dbReference type="GO" id="GO:1990454">
    <property type="term" value="C:L-type voltage-gated calcium channel complex"/>
    <property type="evidence" value="ECO:0007669"/>
    <property type="project" value="TreeGrafter"/>
</dbReference>
<dbReference type="OrthoDB" id="8890470at2759"/>
<dbReference type="CTD" id="100003220"/>
<dbReference type="Pfam" id="PF13903">
    <property type="entry name" value="Claudin_2"/>
    <property type="match status" value="1"/>
</dbReference>
<protein>
    <submittedName>
        <fullName evidence="6">Calcium channel, voltage-dependent, gamma subunit 6a</fullName>
    </submittedName>
</protein>
<dbReference type="Proteomes" id="UP000261540">
    <property type="component" value="Unplaced"/>
</dbReference>
<keyword evidence="2 5" id="KW-0812">Transmembrane</keyword>
<dbReference type="PRINTS" id="PR01077">
    <property type="entry name" value="CLAUDIN"/>
</dbReference>
<name>A0A3B3SR48_9TELE</name>
<evidence type="ECO:0000256" key="2">
    <source>
        <dbReference type="ARBA" id="ARBA00022692"/>
    </source>
</evidence>
<dbReference type="AlphaFoldDB" id="A0A3B3SR48"/>
<dbReference type="STRING" id="1676925.ENSPKIP00000032807"/>
<dbReference type="KEGG" id="pki:111853326"/>
<dbReference type="Ensembl" id="ENSPKIT00000013682.1">
    <property type="protein sequence ID" value="ENSPKIP00000032807.1"/>
    <property type="gene ID" value="ENSPKIG00000012761.1"/>
</dbReference>
<keyword evidence="3 5" id="KW-1133">Transmembrane helix</keyword>
<dbReference type="GO" id="GO:1902514">
    <property type="term" value="P:regulation of calcium ion transmembrane transport via high voltage-gated calcium channel"/>
    <property type="evidence" value="ECO:0007669"/>
    <property type="project" value="TreeGrafter"/>
</dbReference>
<keyword evidence="4 5" id="KW-0472">Membrane</keyword>
<evidence type="ECO:0000256" key="3">
    <source>
        <dbReference type="ARBA" id="ARBA00022989"/>
    </source>
</evidence>
<sequence>MWSSLFSQKDEFGRGAAAAAGGAGAGGGKAVVREIFGKRRAQESELNKSQRGKVKLVFFVALVGVTLSIFGVSTDYWVELAPPKRFYGNETCLVAHYGLWKGCVRRLWLDDINPNRESCGPAGLPGESNCTYFRFFTLGENAVIFKRTTTKSLNMTTAVLAQISFFMMAMGCTCIIMALSKGVQFFVKSASFCFIFSGLLLLVAVIVFHQSVLSLLGSDQSIPLHHELSSSVACVGSAGAILIVGGILFVMLFLPGIPCK</sequence>
<proteinExistence type="predicted"/>
<dbReference type="PANTHER" id="PTHR15025">
    <property type="entry name" value="VOLTAGE-DEPENDENT CALCIUM CHANNEL GAMMA-1 SUBUNIT-RELATED"/>
    <property type="match status" value="1"/>
</dbReference>
<comment type="subcellular location">
    <subcellularLocation>
        <location evidence="1">Membrane</location>
        <topology evidence="1">Multi-pass membrane protein</topology>
    </subcellularLocation>
</comment>
<dbReference type="InterPro" id="IPR004031">
    <property type="entry name" value="PMP22/EMP/MP20/Claudin"/>
</dbReference>
<accession>A0A3B3SR48</accession>
<evidence type="ECO:0000313" key="7">
    <source>
        <dbReference type="Proteomes" id="UP000261540"/>
    </source>
</evidence>
<reference evidence="6" key="1">
    <citation type="submission" date="2025-05" db="UniProtKB">
        <authorList>
            <consortium name="Ensembl"/>
        </authorList>
    </citation>
    <scope>IDENTIFICATION</scope>
</reference>
<organism evidence="6 7">
    <name type="scientific">Paramormyrops kingsleyae</name>
    <dbReference type="NCBI Taxonomy" id="1676925"/>
    <lineage>
        <taxon>Eukaryota</taxon>
        <taxon>Metazoa</taxon>
        <taxon>Chordata</taxon>
        <taxon>Craniata</taxon>
        <taxon>Vertebrata</taxon>
        <taxon>Euteleostomi</taxon>
        <taxon>Actinopterygii</taxon>
        <taxon>Neopterygii</taxon>
        <taxon>Teleostei</taxon>
        <taxon>Osteoglossocephala</taxon>
        <taxon>Osteoglossomorpha</taxon>
        <taxon>Osteoglossiformes</taxon>
        <taxon>Mormyridae</taxon>
        <taxon>Paramormyrops</taxon>
    </lineage>
</organism>
<feature type="transmembrane region" description="Helical" evidence="5">
    <location>
        <begin position="228"/>
        <end position="254"/>
    </location>
</feature>
<evidence type="ECO:0000313" key="6">
    <source>
        <dbReference type="Ensembl" id="ENSPKIP00000032818.1"/>
    </source>
</evidence>
<dbReference type="GO" id="GO:0005246">
    <property type="term" value="F:calcium channel regulator activity"/>
    <property type="evidence" value="ECO:0007669"/>
    <property type="project" value="TreeGrafter"/>
</dbReference>
<dbReference type="GeneID" id="111853326"/>
<feature type="transmembrane region" description="Helical" evidence="5">
    <location>
        <begin position="186"/>
        <end position="208"/>
    </location>
</feature>
<evidence type="ECO:0000256" key="4">
    <source>
        <dbReference type="ARBA" id="ARBA00023136"/>
    </source>
</evidence>
<dbReference type="GeneTree" id="ENSGT00390000007786"/>
<dbReference type="PANTHER" id="PTHR15025:SF6">
    <property type="entry name" value="VOLTAGE-DEPENDENT CALCIUM CHANNEL GAMMA-6 SUBUNIT"/>
    <property type="match status" value="1"/>
</dbReference>
<dbReference type="Ensembl" id="ENSPKIT00000013693.1">
    <property type="protein sequence ID" value="ENSPKIP00000032818.1"/>
    <property type="gene ID" value="ENSPKIG00000012761.1"/>
</dbReference>
<keyword evidence="7" id="KW-1185">Reference proteome</keyword>